<name>A0A9X2ACX0_9BACL</name>
<dbReference type="RefSeq" id="WP_241716432.1">
    <property type="nucleotide sequence ID" value="NZ_JALBUF010000018.1"/>
</dbReference>
<gene>
    <name evidence="2" type="ORF">MM817_02910</name>
</gene>
<organism evidence="2 3">
    <name type="scientific">Sulfoacidibacillus ferrooxidans</name>
    <dbReference type="NCBI Taxonomy" id="2005001"/>
    <lineage>
        <taxon>Bacteria</taxon>
        <taxon>Bacillati</taxon>
        <taxon>Bacillota</taxon>
        <taxon>Bacilli</taxon>
        <taxon>Bacillales</taxon>
        <taxon>Alicyclobacillaceae</taxon>
        <taxon>Sulfoacidibacillus</taxon>
    </lineage>
</organism>
<keyword evidence="1" id="KW-1133">Transmembrane helix</keyword>
<protein>
    <submittedName>
        <fullName evidence="2">Uncharacterized protein</fullName>
    </submittedName>
</protein>
<keyword evidence="1" id="KW-0472">Membrane</keyword>
<proteinExistence type="predicted"/>
<sequence>MDKQTERYWGHLLFGTVAALSLYTAIKEDNPTALLGTLAGIAGHVLVEKANNQDNAWA</sequence>
<accession>A0A9X2ACX0</accession>
<evidence type="ECO:0000313" key="2">
    <source>
        <dbReference type="EMBL" id="MCI0184613.1"/>
    </source>
</evidence>
<comment type="caution">
    <text evidence="2">The sequence shown here is derived from an EMBL/GenBank/DDBJ whole genome shotgun (WGS) entry which is preliminary data.</text>
</comment>
<reference evidence="2" key="1">
    <citation type="submission" date="2022-03" db="EMBL/GenBank/DDBJ databases">
        <title>Draft Genome Sequence of Firmicute Strain S0AB, a Heterotrophic Iron/Sulfur-Oxidizing Extreme Acidophile.</title>
        <authorList>
            <person name="Vergara E."/>
            <person name="Pakostova E."/>
            <person name="Johnson D.B."/>
            <person name="Holmes D.S."/>
        </authorList>
    </citation>
    <scope>NUCLEOTIDE SEQUENCE</scope>
    <source>
        <strain evidence="2">S0AB</strain>
    </source>
</reference>
<feature type="transmembrane region" description="Helical" evidence="1">
    <location>
        <begin position="7"/>
        <end position="26"/>
    </location>
</feature>
<dbReference type="Proteomes" id="UP001139263">
    <property type="component" value="Unassembled WGS sequence"/>
</dbReference>
<dbReference type="AlphaFoldDB" id="A0A9X2ACX0"/>
<evidence type="ECO:0000256" key="1">
    <source>
        <dbReference type="SAM" id="Phobius"/>
    </source>
</evidence>
<evidence type="ECO:0000313" key="3">
    <source>
        <dbReference type="Proteomes" id="UP001139263"/>
    </source>
</evidence>
<keyword evidence="3" id="KW-1185">Reference proteome</keyword>
<dbReference type="EMBL" id="JALBUF010000018">
    <property type="protein sequence ID" value="MCI0184613.1"/>
    <property type="molecule type" value="Genomic_DNA"/>
</dbReference>
<keyword evidence="1" id="KW-0812">Transmembrane</keyword>